<evidence type="ECO:0000313" key="11">
    <source>
        <dbReference type="EMBL" id="CAD5122328.1"/>
    </source>
</evidence>
<dbReference type="OrthoDB" id="6075923at2759"/>
<feature type="transmembrane region" description="Helical" evidence="7">
    <location>
        <begin position="150"/>
        <end position="169"/>
    </location>
</feature>
<keyword evidence="5 7" id="KW-1133">Transmembrane helix</keyword>
<keyword evidence="3" id="KW-1003">Cell membrane</keyword>
<dbReference type="PANTHER" id="PTHR10590:SF4">
    <property type="entry name" value="SOLUTE CARRIER FAMILY 28 MEMBER 3"/>
    <property type="match status" value="1"/>
</dbReference>
<proteinExistence type="inferred from homology"/>
<keyword evidence="6 7" id="KW-0472">Membrane</keyword>
<dbReference type="InterPro" id="IPR002668">
    <property type="entry name" value="CNT_N_dom"/>
</dbReference>
<comment type="similarity">
    <text evidence="2">Belongs to the concentrative nucleoside transporter (CNT) (TC 2.A.41) family.</text>
</comment>
<accession>A0A7I8W2M1</accession>
<dbReference type="Pfam" id="PF07662">
    <property type="entry name" value="Nucleos_tra2_C"/>
    <property type="match status" value="1"/>
</dbReference>
<evidence type="ECO:0000259" key="10">
    <source>
        <dbReference type="Pfam" id="PF07670"/>
    </source>
</evidence>
<feature type="transmembrane region" description="Helical" evidence="7">
    <location>
        <begin position="175"/>
        <end position="195"/>
    </location>
</feature>
<reference evidence="11 12" key="1">
    <citation type="submission" date="2020-08" db="EMBL/GenBank/DDBJ databases">
        <authorList>
            <person name="Hejnol A."/>
        </authorList>
    </citation>
    <scope>NUCLEOTIDE SEQUENCE [LARGE SCALE GENOMIC DNA]</scope>
</reference>
<dbReference type="Proteomes" id="UP000549394">
    <property type="component" value="Unassembled WGS sequence"/>
</dbReference>
<sequence>MSQVGTMTIEKPITSYESNSDLDSRRESASKLVQFRIGLNNFYQNNTSAVIKLILLILLIGYSVYFGLAIRHSVSGAKPLIVITSIVVFFLIYYALKAVFGKKIYKSVLKPMEQAFRRNSTWIKYIVIPLVAIGIVFFLAFSVVKEVRQLQSLSGVVAFVLILYTFSMYPDKVNWRPVIWGFFLQFVMGVIVLRWRHGYNAVNWLSNQITKFINYSNEGAAAVFGDPFLLFHPFVFVGMPMLIYVGAVMSILYYYGLTQRAAGQVGWVMQLTLGTTAVETLSVSANIFLNGMDTMLMLRPYLDRLTKSEFHCFLVGNHSTVAGFAFAIFVLMGAPPQHLLSAAVMSAPAAIAISKLSYPETEESTTKTQKDVQVEKSSETNVMEAAANGAGIAGKTVMAVVVNMLAFISMLGFINSTLAWLGNRVGIVQLSFQKICSYLLYPVSILMGIEPGDAKEVGSLLGFKVFTSELLAYQELGDSISANRLSRRSAAIATYALCGFSGLSNLAIAVGVWNAVCPSKTREMAKQMIRAVVNANVACFMTACVAGLLYNPDFSAPAQGDNAIGSLLNSILGLIPSFKDLTSLLD</sequence>
<keyword evidence="4 7" id="KW-0812">Transmembrane</keyword>
<feature type="transmembrane region" description="Helical" evidence="7">
    <location>
        <begin position="234"/>
        <end position="255"/>
    </location>
</feature>
<evidence type="ECO:0000256" key="5">
    <source>
        <dbReference type="ARBA" id="ARBA00022989"/>
    </source>
</evidence>
<evidence type="ECO:0000256" key="4">
    <source>
        <dbReference type="ARBA" id="ARBA00022692"/>
    </source>
</evidence>
<evidence type="ECO:0000256" key="6">
    <source>
        <dbReference type="ARBA" id="ARBA00023136"/>
    </source>
</evidence>
<dbReference type="Pfam" id="PF01773">
    <property type="entry name" value="Nucleos_tra2_N"/>
    <property type="match status" value="1"/>
</dbReference>
<feature type="domain" description="Concentrative nucleoside transporter N-terminal" evidence="8">
    <location>
        <begin position="155"/>
        <end position="226"/>
    </location>
</feature>
<dbReference type="InterPro" id="IPR011642">
    <property type="entry name" value="Gate_dom"/>
</dbReference>
<evidence type="ECO:0000256" key="2">
    <source>
        <dbReference type="ARBA" id="ARBA00009033"/>
    </source>
</evidence>
<protein>
    <submittedName>
        <fullName evidence="11">Uncharacterized protein</fullName>
    </submittedName>
</protein>
<evidence type="ECO:0000256" key="1">
    <source>
        <dbReference type="ARBA" id="ARBA00004651"/>
    </source>
</evidence>
<feature type="transmembrane region" description="Helical" evidence="7">
    <location>
        <begin position="397"/>
        <end position="421"/>
    </location>
</feature>
<comment type="caution">
    <text evidence="11">The sequence shown here is derived from an EMBL/GenBank/DDBJ whole genome shotgun (WGS) entry which is preliminary data.</text>
</comment>
<dbReference type="AlphaFoldDB" id="A0A7I8W2M1"/>
<evidence type="ECO:0000259" key="9">
    <source>
        <dbReference type="Pfam" id="PF07662"/>
    </source>
</evidence>
<evidence type="ECO:0000256" key="7">
    <source>
        <dbReference type="SAM" id="Phobius"/>
    </source>
</evidence>
<feature type="transmembrane region" description="Helical" evidence="7">
    <location>
        <begin position="310"/>
        <end position="332"/>
    </location>
</feature>
<feature type="transmembrane region" description="Helical" evidence="7">
    <location>
        <begin position="122"/>
        <end position="143"/>
    </location>
</feature>
<dbReference type="GO" id="GO:0005886">
    <property type="term" value="C:plasma membrane"/>
    <property type="evidence" value="ECO:0007669"/>
    <property type="project" value="UniProtKB-SubCell"/>
</dbReference>
<feature type="transmembrane region" description="Helical" evidence="7">
    <location>
        <begin position="80"/>
        <end position="100"/>
    </location>
</feature>
<dbReference type="Pfam" id="PF07670">
    <property type="entry name" value="Gate"/>
    <property type="match status" value="1"/>
</dbReference>
<dbReference type="InterPro" id="IPR011657">
    <property type="entry name" value="CNT_C_dom"/>
</dbReference>
<keyword evidence="12" id="KW-1185">Reference proteome</keyword>
<feature type="transmembrane region" description="Helical" evidence="7">
    <location>
        <begin position="528"/>
        <end position="550"/>
    </location>
</feature>
<feature type="domain" description="Nucleoside transporter/FeoB GTPase Gate" evidence="10">
    <location>
        <begin position="239"/>
        <end position="334"/>
    </location>
</feature>
<comment type="subcellular location">
    <subcellularLocation>
        <location evidence="1">Cell membrane</location>
        <topology evidence="1">Multi-pass membrane protein</topology>
    </subcellularLocation>
</comment>
<feature type="transmembrane region" description="Helical" evidence="7">
    <location>
        <begin position="49"/>
        <end position="68"/>
    </location>
</feature>
<dbReference type="EMBL" id="CAJFCJ010000017">
    <property type="protein sequence ID" value="CAD5122328.1"/>
    <property type="molecule type" value="Genomic_DNA"/>
</dbReference>
<dbReference type="GO" id="GO:0005415">
    <property type="term" value="F:nucleoside:sodium symporter activity"/>
    <property type="evidence" value="ECO:0007669"/>
    <property type="project" value="TreeGrafter"/>
</dbReference>
<dbReference type="InterPro" id="IPR008276">
    <property type="entry name" value="C_nuclsd_transpt"/>
</dbReference>
<name>A0A7I8W2M1_9ANNE</name>
<dbReference type="PANTHER" id="PTHR10590">
    <property type="entry name" value="SODIUM/NUCLEOSIDE COTRANSPORTER"/>
    <property type="match status" value="1"/>
</dbReference>
<gene>
    <name evidence="11" type="ORF">DGYR_LOCUS10148</name>
</gene>
<feature type="transmembrane region" description="Helical" evidence="7">
    <location>
        <begin position="492"/>
        <end position="516"/>
    </location>
</feature>
<feature type="domain" description="Concentrative nucleoside transporter C-terminal" evidence="9">
    <location>
        <begin position="338"/>
        <end position="547"/>
    </location>
</feature>
<organism evidence="11 12">
    <name type="scientific">Dimorphilus gyrociliatus</name>
    <dbReference type="NCBI Taxonomy" id="2664684"/>
    <lineage>
        <taxon>Eukaryota</taxon>
        <taxon>Metazoa</taxon>
        <taxon>Spiralia</taxon>
        <taxon>Lophotrochozoa</taxon>
        <taxon>Annelida</taxon>
        <taxon>Polychaeta</taxon>
        <taxon>Polychaeta incertae sedis</taxon>
        <taxon>Dinophilidae</taxon>
        <taxon>Dimorphilus</taxon>
    </lineage>
</organism>
<evidence type="ECO:0000313" key="12">
    <source>
        <dbReference type="Proteomes" id="UP000549394"/>
    </source>
</evidence>
<evidence type="ECO:0000256" key="3">
    <source>
        <dbReference type="ARBA" id="ARBA00022475"/>
    </source>
</evidence>
<evidence type="ECO:0000259" key="8">
    <source>
        <dbReference type="Pfam" id="PF01773"/>
    </source>
</evidence>